<reference evidence="1" key="1">
    <citation type="submission" date="2020-05" db="EMBL/GenBank/DDBJ databases">
        <authorList>
            <person name="Chiriac C."/>
            <person name="Salcher M."/>
            <person name="Ghai R."/>
            <person name="Kavagutti S V."/>
        </authorList>
    </citation>
    <scope>NUCLEOTIDE SEQUENCE</scope>
</reference>
<protein>
    <recommendedName>
        <fullName evidence="8">Bacteriophage T4 Gp8 domain-containing protein</fullName>
    </recommendedName>
</protein>
<accession>A0A6J5PTW2</accession>
<dbReference type="EMBL" id="LR797021">
    <property type="protein sequence ID" value="CAB4180986.1"/>
    <property type="molecule type" value="Genomic_DNA"/>
</dbReference>
<proteinExistence type="predicted"/>
<evidence type="ECO:0000313" key="4">
    <source>
        <dbReference type="EMBL" id="CAB4190864.1"/>
    </source>
</evidence>
<evidence type="ECO:0000313" key="1">
    <source>
        <dbReference type="EMBL" id="CAB4170874.1"/>
    </source>
</evidence>
<evidence type="ECO:0000313" key="3">
    <source>
        <dbReference type="EMBL" id="CAB4180986.1"/>
    </source>
</evidence>
<evidence type="ECO:0000313" key="5">
    <source>
        <dbReference type="EMBL" id="CAB4211215.1"/>
    </source>
</evidence>
<dbReference type="Gene3D" id="2.60.340.10">
    <property type="entry name" value="baseplate structural protein gp8, domain 1"/>
    <property type="match status" value="2"/>
</dbReference>
<organism evidence="1">
    <name type="scientific">uncultured Caudovirales phage</name>
    <dbReference type="NCBI Taxonomy" id="2100421"/>
    <lineage>
        <taxon>Viruses</taxon>
        <taxon>Duplodnaviria</taxon>
        <taxon>Heunggongvirae</taxon>
        <taxon>Uroviricota</taxon>
        <taxon>Caudoviricetes</taxon>
        <taxon>Peduoviridae</taxon>
        <taxon>Maltschvirus</taxon>
        <taxon>Maltschvirus maltsch</taxon>
    </lineage>
</organism>
<dbReference type="InterPro" id="IPR036327">
    <property type="entry name" value="Gp8_sf"/>
</dbReference>
<evidence type="ECO:0000313" key="6">
    <source>
        <dbReference type="EMBL" id="CAB4222822.1"/>
    </source>
</evidence>
<dbReference type="EMBL" id="LR797518">
    <property type="protein sequence ID" value="CAB4222822.1"/>
    <property type="molecule type" value="Genomic_DNA"/>
</dbReference>
<dbReference type="EMBL" id="LR797157">
    <property type="protein sequence ID" value="CAB4190864.1"/>
    <property type="molecule type" value="Genomic_DNA"/>
</dbReference>
<gene>
    <name evidence="3" type="ORF">UFOVP1065_2</name>
    <name evidence="4" type="ORF">UFOVP1198_204</name>
    <name evidence="5" type="ORF">UFOVP1418_196</name>
    <name evidence="7" type="ORF">UFOVP1524_187</name>
    <name evidence="6" type="ORF">UFOVP1651_187</name>
    <name evidence="1" type="ORF">UFOVP908_165</name>
    <name evidence="2" type="ORF">UFOVP990_204</name>
</gene>
<name>A0A6J5PTW2_9CAUD</name>
<evidence type="ECO:0000313" key="2">
    <source>
        <dbReference type="EMBL" id="CAB4177150.1"/>
    </source>
</evidence>
<evidence type="ECO:0008006" key="8">
    <source>
        <dbReference type="Google" id="ProtNLM"/>
    </source>
</evidence>
<dbReference type="EMBL" id="LR796945">
    <property type="protein sequence ID" value="CAB4177150.1"/>
    <property type="molecule type" value="Genomic_DNA"/>
</dbReference>
<dbReference type="EMBL" id="LR797369">
    <property type="protein sequence ID" value="CAB4211215.1"/>
    <property type="molecule type" value="Genomic_DNA"/>
</dbReference>
<sequence length="440" mass="47584">MSSSATFTNMRVYAADQFRLAPSRTVANTSLYMTFGKVTSWANDSNPDIANTSVATVNQIWQNMIGGKRLFSGDIVHVIPRFDWAANTKYIAYDHTNSNLYDGNTQFYILTSEYNVYKCISNANSSFSTVEPTAINPAAFSETSDGYVWKYMYSVSDGDQLRFTTSQYMPVRALTSDDGSLQWQVQDQAIEGQIDSILLTNGGRNFTDPANVSVTIAGDGESASASATVNTVSNTISSITVNDYGFGYSYATVSISGGGGADATARAIISPSGGHGSDPIYELGASYAMVNGSLRNTEQGVFDISNDYRQIALLIDPKKTDSNVSTNLTFAQTHTISTIGSGDYDLDEIVYQGGSFDTSFFNGKIVSWDSTNGVVKLINTTGSPTSQSLVGANSSTARFVTNIIEPELTRYSGQILYVNNILPITRAADQTEDFKIVIKF</sequence>
<evidence type="ECO:0000313" key="7">
    <source>
        <dbReference type="EMBL" id="CAB5227809.1"/>
    </source>
</evidence>
<dbReference type="EMBL" id="LR796860">
    <property type="protein sequence ID" value="CAB4170874.1"/>
    <property type="molecule type" value="Genomic_DNA"/>
</dbReference>
<dbReference type="SUPFAM" id="SSF89433">
    <property type="entry name" value="Baseplate structural protein gp8"/>
    <property type="match status" value="2"/>
</dbReference>
<dbReference type="EMBL" id="LR798378">
    <property type="protein sequence ID" value="CAB5227809.1"/>
    <property type="molecule type" value="Genomic_DNA"/>
</dbReference>